<evidence type="ECO:0000313" key="3">
    <source>
        <dbReference type="EMBL" id="RFO96434.1"/>
    </source>
</evidence>
<keyword evidence="4" id="KW-1185">Reference proteome</keyword>
<feature type="signal peptide" evidence="2">
    <location>
        <begin position="1"/>
        <end position="23"/>
    </location>
</feature>
<protein>
    <recommendedName>
        <fullName evidence="5">DUF4148 domain-containing protein</fullName>
    </recommendedName>
</protein>
<dbReference type="EMBL" id="QFZK01000008">
    <property type="protein sequence ID" value="RFO96434.1"/>
    <property type="molecule type" value="Genomic_DNA"/>
</dbReference>
<feature type="region of interest" description="Disordered" evidence="1">
    <location>
        <begin position="95"/>
        <end position="135"/>
    </location>
</feature>
<feature type="chain" id="PRO_5017832312" description="DUF4148 domain-containing protein" evidence="2">
    <location>
        <begin position="24"/>
        <end position="135"/>
    </location>
</feature>
<dbReference type="Proteomes" id="UP000260665">
    <property type="component" value="Unassembled WGS sequence"/>
</dbReference>
<gene>
    <name evidence="3" type="ORF">DIC66_14065</name>
</gene>
<evidence type="ECO:0008006" key="5">
    <source>
        <dbReference type="Google" id="ProtNLM"/>
    </source>
</evidence>
<evidence type="ECO:0000256" key="1">
    <source>
        <dbReference type="SAM" id="MobiDB-lite"/>
    </source>
</evidence>
<sequence length="135" mass="14104">MSHFTCGATAAVALAIAGNSAIAQDRVQSKTQDQARDQDRLQAPIFGSQLMTDAERNEFRTHMRSLKTVQEREVYRMEHHKRMQERAQAQGIALPASPPAMPQRSGAGAALNGMGGGSGAGAGGGGMGAGPRGTK</sequence>
<comment type="caution">
    <text evidence="3">The sequence shown here is derived from an EMBL/GenBank/DDBJ whole genome shotgun (WGS) entry which is preliminary data.</text>
</comment>
<evidence type="ECO:0000256" key="2">
    <source>
        <dbReference type="SAM" id="SignalP"/>
    </source>
</evidence>
<proteinExistence type="predicted"/>
<dbReference type="OrthoDB" id="8140134at2"/>
<accession>A0A3E1RAP9</accession>
<dbReference type="AlphaFoldDB" id="A0A3E1RAP9"/>
<feature type="compositionally biased region" description="Gly residues" evidence="1">
    <location>
        <begin position="113"/>
        <end position="135"/>
    </location>
</feature>
<organism evidence="3 4">
    <name type="scientific">Rhodoferax lacus</name>
    <dbReference type="NCBI Taxonomy" id="2184758"/>
    <lineage>
        <taxon>Bacteria</taxon>
        <taxon>Pseudomonadati</taxon>
        <taxon>Pseudomonadota</taxon>
        <taxon>Betaproteobacteria</taxon>
        <taxon>Burkholderiales</taxon>
        <taxon>Comamonadaceae</taxon>
        <taxon>Rhodoferax</taxon>
    </lineage>
</organism>
<name>A0A3E1RAP9_9BURK</name>
<keyword evidence="2" id="KW-0732">Signal</keyword>
<reference evidence="3 4" key="1">
    <citation type="submission" date="2018-05" db="EMBL/GenBank/DDBJ databases">
        <title>Rhodoferax soyangensis sp.nov., isolated from an oligotrophic freshwater lake.</title>
        <authorList>
            <person name="Park M."/>
        </authorList>
    </citation>
    <scope>NUCLEOTIDE SEQUENCE [LARGE SCALE GENOMIC DNA]</scope>
    <source>
        <strain evidence="3 4">IMCC26218</strain>
    </source>
</reference>
<evidence type="ECO:0000313" key="4">
    <source>
        <dbReference type="Proteomes" id="UP000260665"/>
    </source>
</evidence>